<accession>A0A7X1E5Y9</accession>
<dbReference type="Proteomes" id="UP000525652">
    <property type="component" value="Unassembled WGS sequence"/>
</dbReference>
<proteinExistence type="predicted"/>
<reference evidence="1 2" key="1">
    <citation type="submission" date="2020-07" db="EMBL/GenBank/DDBJ databases">
        <authorList>
            <person name="Feng X."/>
        </authorList>
    </citation>
    <scope>NUCLEOTIDE SEQUENCE [LARGE SCALE GENOMIC DNA]</scope>
    <source>
        <strain evidence="1 2">JCM14086</strain>
    </source>
</reference>
<evidence type="ECO:0000313" key="1">
    <source>
        <dbReference type="EMBL" id="MBC2604145.1"/>
    </source>
</evidence>
<gene>
    <name evidence="1" type="ORF">H5P30_20365</name>
</gene>
<protein>
    <submittedName>
        <fullName evidence="1">Uncharacterized protein</fullName>
    </submittedName>
</protein>
<dbReference type="EMBL" id="JACHVA010000139">
    <property type="protein sequence ID" value="MBC2604145.1"/>
    <property type="molecule type" value="Genomic_DNA"/>
</dbReference>
<dbReference type="AlphaFoldDB" id="A0A7X1E5Y9"/>
<comment type="caution">
    <text evidence="1">The sequence shown here is derived from an EMBL/GenBank/DDBJ whole genome shotgun (WGS) entry which is preliminary data.</text>
</comment>
<sequence length="119" mass="13240">MIEIIIEIENLARLIFVTPGIRQLEDFRTIAIDRLKTGQDGKMIAPATALAFELEAGGSAPFVHIQAGKPQDFERTVDIANPSIVVETRGDEHIHQSPLAPPPDLRETFVDRQFEPKIV</sequence>
<organism evidence="1 2">
    <name type="scientific">Puniceicoccus vermicola</name>
    <dbReference type="NCBI Taxonomy" id="388746"/>
    <lineage>
        <taxon>Bacteria</taxon>
        <taxon>Pseudomonadati</taxon>
        <taxon>Verrucomicrobiota</taxon>
        <taxon>Opitutia</taxon>
        <taxon>Puniceicoccales</taxon>
        <taxon>Puniceicoccaceae</taxon>
        <taxon>Puniceicoccus</taxon>
    </lineage>
</organism>
<keyword evidence="2" id="KW-1185">Reference proteome</keyword>
<name>A0A7X1E5Y9_9BACT</name>
<evidence type="ECO:0000313" key="2">
    <source>
        <dbReference type="Proteomes" id="UP000525652"/>
    </source>
</evidence>